<dbReference type="InterPro" id="IPR011990">
    <property type="entry name" value="TPR-like_helical_dom_sf"/>
</dbReference>
<evidence type="ECO:0008006" key="5">
    <source>
        <dbReference type="Google" id="ProtNLM"/>
    </source>
</evidence>
<protein>
    <recommendedName>
        <fullName evidence="5">Tetratricopeptide repeat protein</fullName>
    </recommendedName>
</protein>
<evidence type="ECO:0000313" key="4">
    <source>
        <dbReference type="Proteomes" id="UP000249248"/>
    </source>
</evidence>
<dbReference type="PROSITE" id="PS50005">
    <property type="entry name" value="TPR"/>
    <property type="match status" value="1"/>
</dbReference>
<reference evidence="3 4" key="1">
    <citation type="submission" date="2018-06" db="EMBL/GenBank/DDBJ databases">
        <title>The draft genome sequence of Crocinitomix sp. SM1701.</title>
        <authorList>
            <person name="Zhang X."/>
        </authorList>
    </citation>
    <scope>NUCLEOTIDE SEQUENCE [LARGE SCALE GENOMIC DNA]</scope>
    <source>
        <strain evidence="3 4">SM1701</strain>
    </source>
</reference>
<dbReference type="AlphaFoldDB" id="A0A2W1NQP7"/>
<keyword evidence="2" id="KW-0812">Transmembrane</keyword>
<keyword evidence="2" id="KW-1133">Transmembrane helix</keyword>
<gene>
    <name evidence="3" type="ORF">DNU06_04965</name>
</gene>
<dbReference type="InterPro" id="IPR019734">
    <property type="entry name" value="TPR_rpt"/>
</dbReference>
<dbReference type="Proteomes" id="UP000249248">
    <property type="component" value="Unassembled WGS sequence"/>
</dbReference>
<feature type="repeat" description="TPR" evidence="1">
    <location>
        <begin position="282"/>
        <end position="315"/>
    </location>
</feature>
<organism evidence="3 4">
    <name type="scientific">Putridiphycobacter roseus</name>
    <dbReference type="NCBI Taxonomy" id="2219161"/>
    <lineage>
        <taxon>Bacteria</taxon>
        <taxon>Pseudomonadati</taxon>
        <taxon>Bacteroidota</taxon>
        <taxon>Flavobacteriia</taxon>
        <taxon>Flavobacteriales</taxon>
        <taxon>Crocinitomicaceae</taxon>
        <taxon>Putridiphycobacter</taxon>
    </lineage>
</organism>
<dbReference type="Pfam" id="PF13432">
    <property type="entry name" value="TPR_16"/>
    <property type="match status" value="1"/>
</dbReference>
<accession>A0A2W1NQP7</accession>
<evidence type="ECO:0000256" key="2">
    <source>
        <dbReference type="SAM" id="Phobius"/>
    </source>
</evidence>
<evidence type="ECO:0000313" key="3">
    <source>
        <dbReference type="EMBL" id="PZE17972.1"/>
    </source>
</evidence>
<proteinExistence type="predicted"/>
<sequence length="361" mass="42174">MSLNHKNTRIALDRYFGGKMNTAEMHDLEKQALSDPFLKDAMEGYENTPGALSYFNRNILYKHKLQYHWLVISILAIGFIIMTTLYFTKSSPIQQQSTFNVPKIEKEVEMGQPENQLEMLPIDIENLAEIHPNQQIKSKELEKQFKDNTTYIKRDKSRLGDEKIDIKIDPDLVQEPQPKVVAKKLFKQKVYPYIFFYHLAVLDYSTYENREKIVQKTTYKLSGISAAFESEAAKNKPELIAETKGVPYLDYLEETMYYFSKNKYKYALKRLNIITEQYKFDLNAMFYGGLCYFNLGDYEKALDEFNAVLALNTGPFKEEAQWYKAKTLLRLNKMQSAEKVLLDIVAENGFYTDQALEQLKK</sequence>
<keyword evidence="1" id="KW-0802">TPR repeat</keyword>
<name>A0A2W1NQP7_9FLAO</name>
<comment type="caution">
    <text evidence="3">The sequence shown here is derived from an EMBL/GenBank/DDBJ whole genome shotgun (WGS) entry which is preliminary data.</text>
</comment>
<keyword evidence="2" id="KW-0472">Membrane</keyword>
<dbReference type="EMBL" id="QKSB01000002">
    <property type="protein sequence ID" value="PZE17972.1"/>
    <property type="molecule type" value="Genomic_DNA"/>
</dbReference>
<dbReference type="OrthoDB" id="1466668at2"/>
<dbReference type="SUPFAM" id="SSF48452">
    <property type="entry name" value="TPR-like"/>
    <property type="match status" value="1"/>
</dbReference>
<feature type="transmembrane region" description="Helical" evidence="2">
    <location>
        <begin position="67"/>
        <end position="87"/>
    </location>
</feature>
<evidence type="ECO:0000256" key="1">
    <source>
        <dbReference type="PROSITE-ProRule" id="PRU00339"/>
    </source>
</evidence>
<dbReference type="Gene3D" id="1.25.40.10">
    <property type="entry name" value="Tetratricopeptide repeat domain"/>
    <property type="match status" value="1"/>
</dbReference>
<dbReference type="RefSeq" id="WP_111062123.1">
    <property type="nucleotide sequence ID" value="NZ_JBHUCU010000002.1"/>
</dbReference>
<keyword evidence="4" id="KW-1185">Reference proteome</keyword>